<sequence>MKIYCQRAFSIYSILSVVRPAMKALISKAILGHSDIDVKVSITSCLSEIIRITSLDAPYDDDIMKETFGLIIGAFKNWMRCHVVHFRREFQYLKLLQRFDYVF</sequence>
<dbReference type="OrthoDB" id="200660at2759"/>
<dbReference type="EMBL" id="JAGYWB010000004">
    <property type="protein sequence ID" value="KAI0524384.1"/>
    <property type="molecule type" value="Genomic_DNA"/>
</dbReference>
<dbReference type="GO" id="GO:0007064">
    <property type="term" value="P:mitotic sister chromatid cohesion"/>
    <property type="evidence" value="ECO:0007669"/>
    <property type="project" value="InterPro"/>
</dbReference>
<dbReference type="GO" id="GO:0005634">
    <property type="term" value="C:nucleus"/>
    <property type="evidence" value="ECO:0007669"/>
    <property type="project" value="UniProtKB-SubCell"/>
</dbReference>
<organism evidence="5 6">
    <name type="scientific">Dendrobium nobile</name>
    <name type="common">Orchid</name>
    <dbReference type="NCBI Taxonomy" id="94219"/>
    <lineage>
        <taxon>Eukaryota</taxon>
        <taxon>Viridiplantae</taxon>
        <taxon>Streptophyta</taxon>
        <taxon>Embryophyta</taxon>
        <taxon>Tracheophyta</taxon>
        <taxon>Spermatophyta</taxon>
        <taxon>Magnoliopsida</taxon>
        <taxon>Liliopsida</taxon>
        <taxon>Asparagales</taxon>
        <taxon>Orchidaceae</taxon>
        <taxon>Epidendroideae</taxon>
        <taxon>Malaxideae</taxon>
        <taxon>Dendrobiinae</taxon>
        <taxon>Dendrobium</taxon>
    </lineage>
</organism>
<evidence type="ECO:0000256" key="4">
    <source>
        <dbReference type="ARBA" id="ARBA00023242"/>
    </source>
</evidence>
<keyword evidence="2" id="KW-0227">DNA damage</keyword>
<dbReference type="PANTHER" id="PTHR12663:SF3">
    <property type="entry name" value="SISTER CHROMATID COHESION PROTEIN PDS5 HOMOLOG C"/>
    <property type="match status" value="1"/>
</dbReference>
<protein>
    <submittedName>
        <fullName evidence="5">Uncharacterized protein</fullName>
    </submittedName>
</protein>
<reference evidence="5" key="1">
    <citation type="journal article" date="2022" name="Front. Genet.">
        <title>Chromosome-Scale Assembly of the Dendrobium nobile Genome Provides Insights Into the Molecular Mechanism of the Biosynthesis of the Medicinal Active Ingredient of Dendrobium.</title>
        <authorList>
            <person name="Xu Q."/>
            <person name="Niu S.-C."/>
            <person name="Li K.-L."/>
            <person name="Zheng P.-J."/>
            <person name="Zhang X.-J."/>
            <person name="Jia Y."/>
            <person name="Liu Y."/>
            <person name="Niu Y.-X."/>
            <person name="Yu L.-H."/>
            <person name="Chen D.-F."/>
            <person name="Zhang G.-Q."/>
        </authorList>
    </citation>
    <scope>NUCLEOTIDE SEQUENCE</scope>
    <source>
        <tissue evidence="5">Leaf</tissue>
    </source>
</reference>
<evidence type="ECO:0000313" key="6">
    <source>
        <dbReference type="Proteomes" id="UP000829196"/>
    </source>
</evidence>
<dbReference type="SMR" id="A0A8T3C132"/>
<gene>
    <name evidence="5" type="ORF">KFK09_003751</name>
</gene>
<proteinExistence type="predicted"/>
<keyword evidence="6" id="KW-1185">Reference proteome</keyword>
<dbReference type="Proteomes" id="UP000829196">
    <property type="component" value="Unassembled WGS sequence"/>
</dbReference>
<evidence type="ECO:0000313" key="5">
    <source>
        <dbReference type="EMBL" id="KAI0524384.1"/>
    </source>
</evidence>
<keyword evidence="4" id="KW-0539">Nucleus</keyword>
<dbReference type="PANTHER" id="PTHR12663">
    <property type="entry name" value="ANDROGEN INDUCED INHIBITOR OF PROLIFERATION AS3 / PDS5-RELATED"/>
    <property type="match status" value="1"/>
</dbReference>
<keyword evidence="3" id="KW-0234">DNA repair</keyword>
<name>A0A8T3C132_DENNO</name>
<comment type="subcellular location">
    <subcellularLocation>
        <location evidence="1">Nucleus</location>
    </subcellularLocation>
</comment>
<dbReference type="AlphaFoldDB" id="A0A8T3C132"/>
<evidence type="ECO:0000256" key="1">
    <source>
        <dbReference type="ARBA" id="ARBA00004123"/>
    </source>
</evidence>
<evidence type="ECO:0000256" key="3">
    <source>
        <dbReference type="ARBA" id="ARBA00023204"/>
    </source>
</evidence>
<accession>A0A8T3C132</accession>
<evidence type="ECO:0000256" key="2">
    <source>
        <dbReference type="ARBA" id="ARBA00022763"/>
    </source>
</evidence>
<dbReference type="Pfam" id="PF20168">
    <property type="entry name" value="PDS5"/>
    <property type="match status" value="1"/>
</dbReference>
<comment type="caution">
    <text evidence="5">The sequence shown here is derived from an EMBL/GenBank/DDBJ whole genome shotgun (WGS) entry which is preliminary data.</text>
</comment>
<dbReference type="InterPro" id="IPR039776">
    <property type="entry name" value="Pds5"/>
</dbReference>
<dbReference type="GO" id="GO:0006281">
    <property type="term" value="P:DNA repair"/>
    <property type="evidence" value="ECO:0007669"/>
    <property type="project" value="UniProtKB-KW"/>
</dbReference>
<dbReference type="GO" id="GO:0000785">
    <property type="term" value="C:chromatin"/>
    <property type="evidence" value="ECO:0007669"/>
    <property type="project" value="TreeGrafter"/>
</dbReference>